<sequence length="429" mass="45833">MATQPIRDVAARMRLESPAMAASPVETRNAALVRIKQALLASQDDVFAANAHDLERARRGAVAPAVIKRLRFGEHKLADVVAGLDSLRGLPDPLGRTLLSRELDEGLTLTRVSCPIGVIGVMFEARPDALVQIASLCIKSGNVAILKGGSETAETNRVIFGLVHAAAVGAGLPASCLFQAEAHSEIDELLACYGLVDLLIPRGSNAFVRHIMDNTKIPVMGHADGICHIYVDAAADVERAVPLCVDAKCQYTAACNAVETLLVHADAAERFLPALAAAYDAAGVEMRGDERTRALIPCAPATSEDWDSEYLAPIISIKVVDSLDEAIAHINRHGSHHTDAILTEDAVAAGRFMDLVDSAGVYQNASTRFADGFRYGFGAEVGISTSKLHARGPVGLDGLVTYKYRLRGHGQVVGDYAEGRRQFHFRDLA</sequence>
<comment type="function">
    <text evidence="7">Catalyzes the NADPH-dependent reduction of L-glutamate 5-phosphate into L-glutamate 5-semialdehyde and phosphate. The product spontaneously undergoes cyclization to form 1-pyrroline-5-carboxylate.</text>
</comment>
<evidence type="ECO:0000256" key="5">
    <source>
        <dbReference type="ARBA" id="ARBA00023002"/>
    </source>
</evidence>
<dbReference type="Pfam" id="PF00171">
    <property type="entry name" value="Aldedh"/>
    <property type="match status" value="1"/>
</dbReference>
<dbReference type="PIRSF" id="PIRSF000151">
    <property type="entry name" value="GPR"/>
    <property type="match status" value="1"/>
</dbReference>
<comment type="similarity">
    <text evidence="7">Belongs to the gamma-glutamyl phosphate reductase family.</text>
</comment>
<dbReference type="InterPro" id="IPR016163">
    <property type="entry name" value="Ald_DH_C"/>
</dbReference>
<keyword evidence="5 7" id="KW-0560">Oxidoreductase</keyword>
<dbReference type="NCBIfam" id="NF001221">
    <property type="entry name" value="PRK00197.1"/>
    <property type="match status" value="1"/>
</dbReference>
<evidence type="ECO:0000256" key="6">
    <source>
        <dbReference type="ARBA" id="ARBA00049024"/>
    </source>
</evidence>
<dbReference type="RefSeq" id="WP_021724986.1">
    <property type="nucleotide sequence ID" value="NZ_AWEZ01000006.1"/>
</dbReference>
<dbReference type="GO" id="GO:0004350">
    <property type="term" value="F:glutamate-5-semialdehyde dehydrogenase activity"/>
    <property type="evidence" value="ECO:0007669"/>
    <property type="project" value="UniProtKB-UniRule"/>
</dbReference>
<dbReference type="InterPro" id="IPR015590">
    <property type="entry name" value="Aldehyde_DH_dom"/>
</dbReference>
<keyword evidence="10" id="KW-1185">Reference proteome</keyword>
<reference evidence="9 10" key="1">
    <citation type="submission" date="2013-08" db="EMBL/GenBank/DDBJ databases">
        <authorList>
            <person name="Durkin A.S."/>
            <person name="Haft D.R."/>
            <person name="McCorrison J."/>
            <person name="Torralba M."/>
            <person name="Gillis M."/>
            <person name="Haft D.H."/>
            <person name="Methe B."/>
            <person name="Sutton G."/>
            <person name="Nelson K.E."/>
        </authorList>
    </citation>
    <scope>NUCLEOTIDE SEQUENCE [LARGE SCALE GENOMIC DNA]</scope>
    <source>
        <strain evidence="9 10">F0195</strain>
    </source>
</reference>
<dbReference type="GO" id="GO:0050661">
    <property type="term" value="F:NADP binding"/>
    <property type="evidence" value="ECO:0007669"/>
    <property type="project" value="InterPro"/>
</dbReference>
<evidence type="ECO:0000256" key="4">
    <source>
        <dbReference type="ARBA" id="ARBA00022857"/>
    </source>
</evidence>
<dbReference type="HAMAP" id="MF_00412">
    <property type="entry name" value="ProA"/>
    <property type="match status" value="1"/>
</dbReference>
<dbReference type="Gene3D" id="3.40.605.10">
    <property type="entry name" value="Aldehyde Dehydrogenase, Chain A, domain 1"/>
    <property type="match status" value="1"/>
</dbReference>
<comment type="pathway">
    <text evidence="1 7">Amino-acid biosynthesis; L-proline biosynthesis; L-glutamate 5-semialdehyde from L-glutamate: step 2/2.</text>
</comment>
<dbReference type="STRING" id="1125712.HMPREF1316_1102"/>
<gene>
    <name evidence="7 9" type="primary">proA</name>
    <name evidence="9" type="ORF">HMPREF1316_1102</name>
</gene>
<dbReference type="Proteomes" id="UP000016638">
    <property type="component" value="Unassembled WGS sequence"/>
</dbReference>
<evidence type="ECO:0000313" key="10">
    <source>
        <dbReference type="Proteomes" id="UP000016638"/>
    </source>
</evidence>
<dbReference type="Gene3D" id="3.40.309.10">
    <property type="entry name" value="Aldehyde Dehydrogenase, Chain A, domain 2"/>
    <property type="match status" value="1"/>
</dbReference>
<keyword evidence="4 7" id="KW-0521">NADP</keyword>
<proteinExistence type="inferred from homology"/>
<evidence type="ECO:0000256" key="1">
    <source>
        <dbReference type="ARBA" id="ARBA00004985"/>
    </source>
</evidence>
<dbReference type="InterPro" id="IPR020593">
    <property type="entry name" value="G-glutamylP_reductase_CS"/>
</dbReference>
<keyword evidence="7" id="KW-0963">Cytoplasm</keyword>
<organism evidence="9 10">
    <name type="scientific">Olsenella profusa F0195</name>
    <dbReference type="NCBI Taxonomy" id="1125712"/>
    <lineage>
        <taxon>Bacteria</taxon>
        <taxon>Bacillati</taxon>
        <taxon>Actinomycetota</taxon>
        <taxon>Coriobacteriia</taxon>
        <taxon>Coriobacteriales</taxon>
        <taxon>Atopobiaceae</taxon>
        <taxon>Olsenella</taxon>
    </lineage>
</organism>
<dbReference type="GO" id="GO:0055129">
    <property type="term" value="P:L-proline biosynthetic process"/>
    <property type="evidence" value="ECO:0007669"/>
    <property type="project" value="UniProtKB-UniRule"/>
</dbReference>
<dbReference type="PANTHER" id="PTHR11063">
    <property type="entry name" value="GLUTAMATE SEMIALDEHYDE DEHYDROGENASE"/>
    <property type="match status" value="1"/>
</dbReference>
<dbReference type="InterPro" id="IPR000965">
    <property type="entry name" value="GPR_dom"/>
</dbReference>
<feature type="domain" description="Aldehyde dehydrogenase" evidence="8">
    <location>
        <begin position="12"/>
        <end position="290"/>
    </location>
</feature>
<dbReference type="OrthoDB" id="9809970at2"/>
<dbReference type="AlphaFoldDB" id="U2V5N7"/>
<evidence type="ECO:0000256" key="7">
    <source>
        <dbReference type="HAMAP-Rule" id="MF_00412"/>
    </source>
</evidence>
<keyword evidence="3 7" id="KW-0641">Proline biosynthesis</keyword>
<dbReference type="CDD" id="cd07079">
    <property type="entry name" value="ALDH_F18-19_ProA-GPR"/>
    <property type="match status" value="1"/>
</dbReference>
<evidence type="ECO:0000313" key="9">
    <source>
        <dbReference type="EMBL" id="ERL10662.1"/>
    </source>
</evidence>
<name>U2V5N7_9ACTN</name>
<dbReference type="InterPro" id="IPR016162">
    <property type="entry name" value="Ald_DH_N"/>
</dbReference>
<comment type="subcellular location">
    <subcellularLocation>
        <location evidence="7">Cytoplasm</location>
    </subcellularLocation>
</comment>
<keyword evidence="2 7" id="KW-0028">Amino-acid biosynthesis</keyword>
<dbReference type="EC" id="1.2.1.41" evidence="7"/>
<dbReference type="SUPFAM" id="SSF53720">
    <property type="entry name" value="ALDH-like"/>
    <property type="match status" value="1"/>
</dbReference>
<evidence type="ECO:0000256" key="2">
    <source>
        <dbReference type="ARBA" id="ARBA00022605"/>
    </source>
</evidence>
<dbReference type="EMBL" id="AWEZ01000006">
    <property type="protein sequence ID" value="ERL10662.1"/>
    <property type="molecule type" value="Genomic_DNA"/>
</dbReference>
<comment type="catalytic activity">
    <reaction evidence="6 7">
        <text>L-glutamate 5-semialdehyde + phosphate + NADP(+) = L-glutamyl 5-phosphate + NADPH + H(+)</text>
        <dbReference type="Rhea" id="RHEA:19541"/>
        <dbReference type="ChEBI" id="CHEBI:15378"/>
        <dbReference type="ChEBI" id="CHEBI:43474"/>
        <dbReference type="ChEBI" id="CHEBI:57783"/>
        <dbReference type="ChEBI" id="CHEBI:58066"/>
        <dbReference type="ChEBI" id="CHEBI:58274"/>
        <dbReference type="ChEBI" id="CHEBI:58349"/>
        <dbReference type="EC" id="1.2.1.41"/>
    </reaction>
</comment>
<evidence type="ECO:0000259" key="8">
    <source>
        <dbReference type="Pfam" id="PF00171"/>
    </source>
</evidence>
<dbReference type="PROSITE" id="PS01223">
    <property type="entry name" value="PROA"/>
    <property type="match status" value="1"/>
</dbReference>
<accession>U2V5N7</accession>
<dbReference type="InterPro" id="IPR012134">
    <property type="entry name" value="Glu-5-SA_DH"/>
</dbReference>
<dbReference type="FunFam" id="3.40.309.10:FF:000006">
    <property type="entry name" value="Gamma-glutamyl phosphate reductase"/>
    <property type="match status" value="1"/>
</dbReference>
<dbReference type="PANTHER" id="PTHR11063:SF8">
    <property type="entry name" value="DELTA-1-PYRROLINE-5-CARBOXYLATE SYNTHASE"/>
    <property type="match status" value="1"/>
</dbReference>
<comment type="caution">
    <text evidence="9">The sequence shown here is derived from an EMBL/GenBank/DDBJ whole genome shotgun (WGS) entry which is preliminary data.</text>
</comment>
<dbReference type="InterPro" id="IPR016161">
    <property type="entry name" value="Ald_DH/histidinol_DH"/>
</dbReference>
<evidence type="ECO:0000256" key="3">
    <source>
        <dbReference type="ARBA" id="ARBA00022650"/>
    </source>
</evidence>
<dbReference type="eggNOG" id="COG0014">
    <property type="taxonomic scope" value="Bacteria"/>
</dbReference>
<dbReference type="GO" id="GO:0005737">
    <property type="term" value="C:cytoplasm"/>
    <property type="evidence" value="ECO:0007669"/>
    <property type="project" value="UniProtKB-SubCell"/>
</dbReference>
<dbReference type="PATRIC" id="fig|1125712.3.peg.154"/>
<protein>
    <recommendedName>
        <fullName evidence="7">Gamma-glutamyl phosphate reductase</fullName>
        <shortName evidence="7">GPR</shortName>
        <ecNumber evidence="7">1.2.1.41</ecNumber>
    </recommendedName>
    <alternativeName>
        <fullName evidence="7">Glutamate-5-semialdehyde dehydrogenase</fullName>
    </alternativeName>
    <alternativeName>
        <fullName evidence="7">Glutamyl-gamma-semialdehyde dehydrogenase</fullName>
        <shortName evidence="7">GSA dehydrogenase</shortName>
    </alternativeName>
</protein>
<dbReference type="UniPathway" id="UPA00098">
    <property type="reaction ID" value="UER00360"/>
</dbReference>
<dbReference type="NCBIfam" id="TIGR00407">
    <property type="entry name" value="proA"/>
    <property type="match status" value="1"/>
</dbReference>